<dbReference type="Proteomes" id="UP000319769">
    <property type="component" value="Unassembled WGS sequence"/>
</dbReference>
<sequence length="177" mass="18647">MARPNSTVVVVAGETAAEVVPRLDVLANVRAAAVPDDDAARELVAHSHAAYVVHDADPLSGLAAAWAGFFDGAGTPGTLEVTVEATLSRLRTGALTLPDYYVLLDPESLAATERHWWLGVLAGVSPSRVIPAAPHAAAVAEVLSRLPSGRWWPDPPEEWLRALPRTVPDSVALPQST</sequence>
<name>A0A5N0UQR3_9PSEU</name>
<organism evidence="1 2">
    <name type="scientific">Amycolatopsis acidicola</name>
    <dbReference type="NCBI Taxonomy" id="2596893"/>
    <lineage>
        <taxon>Bacteria</taxon>
        <taxon>Bacillati</taxon>
        <taxon>Actinomycetota</taxon>
        <taxon>Actinomycetes</taxon>
        <taxon>Pseudonocardiales</taxon>
        <taxon>Pseudonocardiaceae</taxon>
        <taxon>Amycolatopsis</taxon>
    </lineage>
</organism>
<dbReference type="EMBL" id="VMNW02000114">
    <property type="protein sequence ID" value="KAA9150635.1"/>
    <property type="molecule type" value="Genomic_DNA"/>
</dbReference>
<dbReference type="AlphaFoldDB" id="A0A5N0UQR3"/>
<gene>
    <name evidence="1" type="ORF">FPZ12_040735</name>
</gene>
<evidence type="ECO:0000313" key="1">
    <source>
        <dbReference type="EMBL" id="KAA9150635.1"/>
    </source>
</evidence>
<reference evidence="1" key="1">
    <citation type="submission" date="2019-09" db="EMBL/GenBank/DDBJ databases">
        <authorList>
            <person name="Teo W.F.A."/>
            <person name="Duangmal K."/>
        </authorList>
    </citation>
    <scope>NUCLEOTIDE SEQUENCE [LARGE SCALE GENOMIC DNA]</scope>
    <source>
        <strain evidence="1">K81G1</strain>
    </source>
</reference>
<proteinExistence type="predicted"/>
<keyword evidence="2" id="KW-1185">Reference proteome</keyword>
<protein>
    <submittedName>
        <fullName evidence="1">Uncharacterized protein</fullName>
    </submittedName>
</protein>
<comment type="caution">
    <text evidence="1">The sequence shown here is derived from an EMBL/GenBank/DDBJ whole genome shotgun (WGS) entry which is preliminary data.</text>
</comment>
<dbReference type="OrthoDB" id="3620697at2"/>
<dbReference type="RefSeq" id="WP_144757370.1">
    <property type="nucleotide sequence ID" value="NZ_VMNW02000114.1"/>
</dbReference>
<evidence type="ECO:0000313" key="2">
    <source>
        <dbReference type="Proteomes" id="UP000319769"/>
    </source>
</evidence>
<accession>A0A5N0UQR3</accession>